<dbReference type="RefSeq" id="WP_188483186.1">
    <property type="nucleotide sequence ID" value="NZ_BMFC01000010.1"/>
</dbReference>
<feature type="transmembrane region" description="Helical" evidence="10">
    <location>
        <begin position="249"/>
        <end position="273"/>
    </location>
</feature>
<dbReference type="InterPro" id="IPR043429">
    <property type="entry name" value="ArtM/GltK/GlnP/TcyL/YhdX-like"/>
</dbReference>
<sequence>MSVADTSYTPKGRALPQRQPLAKVIDSVTFSVIVYAVIVGGIVWLSYSGAQAMGYNWQWYRIPKYFYTVTEDGFQWGEISIGLVKTLTLSSLAFALAVIMGLIVALLRLSGLVICTAVSIGFLELVRNIPLLVLLYLFYYVLGPIFGFDRYWASILCLAVFHSVLISEILRAAINAVAKGQWEAATSIGMSRGQAYRYIILPQSVRFMLPPMTGEAVHMVKSSAIVSVIAVAELTTIGRNIISDTYMSFEIWFTIAAVYMAVTLILSVGVSFVEKRYAVDT</sequence>
<keyword evidence="5" id="KW-1003">Cell membrane</keyword>
<dbReference type="InterPro" id="IPR035906">
    <property type="entry name" value="MetI-like_sf"/>
</dbReference>
<organism evidence="12 13">
    <name type="scientific">Marivita lacus</name>
    <dbReference type="NCBI Taxonomy" id="1323742"/>
    <lineage>
        <taxon>Bacteria</taxon>
        <taxon>Pseudomonadati</taxon>
        <taxon>Pseudomonadota</taxon>
        <taxon>Alphaproteobacteria</taxon>
        <taxon>Rhodobacterales</taxon>
        <taxon>Roseobacteraceae</taxon>
        <taxon>Marivita</taxon>
    </lineage>
</organism>
<dbReference type="InterPro" id="IPR010065">
    <property type="entry name" value="AA_ABC_transptr_permease_3TM"/>
</dbReference>
<proteinExistence type="inferred from homology"/>
<feature type="transmembrane region" description="Helical" evidence="10">
    <location>
        <begin position="129"/>
        <end position="146"/>
    </location>
</feature>
<evidence type="ECO:0000256" key="7">
    <source>
        <dbReference type="ARBA" id="ARBA00022970"/>
    </source>
</evidence>
<gene>
    <name evidence="12" type="ORF">GCM10011363_33410</name>
</gene>
<evidence type="ECO:0000256" key="5">
    <source>
        <dbReference type="ARBA" id="ARBA00022475"/>
    </source>
</evidence>
<dbReference type="CDD" id="cd06261">
    <property type="entry name" value="TM_PBP2"/>
    <property type="match status" value="1"/>
</dbReference>
<feature type="transmembrane region" description="Helical" evidence="10">
    <location>
        <begin position="152"/>
        <end position="174"/>
    </location>
</feature>
<evidence type="ECO:0000256" key="1">
    <source>
        <dbReference type="ARBA" id="ARBA00003159"/>
    </source>
</evidence>
<comment type="caution">
    <text evidence="12">The sequence shown here is derived from an EMBL/GenBank/DDBJ whole genome shotgun (WGS) entry which is preliminary data.</text>
</comment>
<dbReference type="PROSITE" id="PS50928">
    <property type="entry name" value="ABC_TM1"/>
    <property type="match status" value="1"/>
</dbReference>
<dbReference type="PANTHER" id="PTHR30614:SF20">
    <property type="entry name" value="GLUTAMINE TRANSPORT SYSTEM PERMEASE PROTEIN GLNP"/>
    <property type="match status" value="1"/>
</dbReference>
<accession>A0ABQ1L067</accession>
<feature type="transmembrane region" description="Helical" evidence="10">
    <location>
        <begin position="92"/>
        <end position="122"/>
    </location>
</feature>
<reference evidence="13" key="1">
    <citation type="journal article" date="2019" name="Int. J. Syst. Evol. Microbiol.">
        <title>The Global Catalogue of Microorganisms (GCM) 10K type strain sequencing project: providing services to taxonomists for standard genome sequencing and annotation.</title>
        <authorList>
            <consortium name="The Broad Institute Genomics Platform"/>
            <consortium name="The Broad Institute Genome Sequencing Center for Infectious Disease"/>
            <person name="Wu L."/>
            <person name="Ma J."/>
        </authorList>
    </citation>
    <scope>NUCLEOTIDE SEQUENCE [LARGE SCALE GENOMIC DNA]</scope>
    <source>
        <strain evidence="13">CGMCC 1.12478</strain>
    </source>
</reference>
<evidence type="ECO:0000256" key="3">
    <source>
        <dbReference type="ARBA" id="ARBA00010072"/>
    </source>
</evidence>
<keyword evidence="13" id="KW-1185">Reference proteome</keyword>
<comment type="subcellular location">
    <subcellularLocation>
        <location evidence="2">Cell inner membrane</location>
        <topology evidence="2">Multi-pass membrane protein</topology>
    </subcellularLocation>
    <subcellularLocation>
        <location evidence="10">Cell membrane</location>
        <topology evidence="10">Multi-pass membrane protein</topology>
    </subcellularLocation>
</comment>
<evidence type="ECO:0000259" key="11">
    <source>
        <dbReference type="PROSITE" id="PS50928"/>
    </source>
</evidence>
<feature type="domain" description="ABC transmembrane type-1" evidence="11">
    <location>
        <begin position="83"/>
        <end position="270"/>
    </location>
</feature>
<evidence type="ECO:0000256" key="10">
    <source>
        <dbReference type="RuleBase" id="RU363032"/>
    </source>
</evidence>
<evidence type="ECO:0000313" key="13">
    <source>
        <dbReference type="Proteomes" id="UP000645462"/>
    </source>
</evidence>
<dbReference type="InterPro" id="IPR000515">
    <property type="entry name" value="MetI-like"/>
</dbReference>
<dbReference type="PANTHER" id="PTHR30614">
    <property type="entry name" value="MEMBRANE COMPONENT OF AMINO ACID ABC TRANSPORTER"/>
    <property type="match status" value="1"/>
</dbReference>
<keyword evidence="8 10" id="KW-1133">Transmembrane helix</keyword>
<feature type="transmembrane region" description="Helical" evidence="10">
    <location>
        <begin position="21"/>
        <end position="47"/>
    </location>
</feature>
<keyword evidence="7" id="KW-0029">Amino-acid transport</keyword>
<comment type="similarity">
    <text evidence="3">Belongs to the binding-protein-dependent transport system permease family. HisMQ subfamily.</text>
</comment>
<evidence type="ECO:0000256" key="8">
    <source>
        <dbReference type="ARBA" id="ARBA00022989"/>
    </source>
</evidence>
<name>A0ABQ1L067_9RHOB</name>
<evidence type="ECO:0000256" key="9">
    <source>
        <dbReference type="ARBA" id="ARBA00023136"/>
    </source>
</evidence>
<dbReference type="Gene3D" id="1.10.3720.10">
    <property type="entry name" value="MetI-like"/>
    <property type="match status" value="1"/>
</dbReference>
<evidence type="ECO:0000256" key="6">
    <source>
        <dbReference type="ARBA" id="ARBA00022692"/>
    </source>
</evidence>
<protein>
    <submittedName>
        <fullName evidence="12">Polar amino acid ABC transporter permease</fullName>
    </submittedName>
</protein>
<comment type="function">
    <text evidence="1">Part of the binding-protein-dependent transport system for glutamine; probably responsible for the translocation of the substrate across the membrane.</text>
</comment>
<dbReference type="Proteomes" id="UP000645462">
    <property type="component" value="Unassembled WGS sequence"/>
</dbReference>
<dbReference type="SUPFAM" id="SSF161098">
    <property type="entry name" value="MetI-like"/>
    <property type="match status" value="1"/>
</dbReference>
<keyword evidence="6 10" id="KW-0812">Transmembrane</keyword>
<dbReference type="Pfam" id="PF00528">
    <property type="entry name" value="BPD_transp_1"/>
    <property type="match status" value="1"/>
</dbReference>
<feature type="transmembrane region" description="Helical" evidence="10">
    <location>
        <begin position="224"/>
        <end position="242"/>
    </location>
</feature>
<evidence type="ECO:0000256" key="4">
    <source>
        <dbReference type="ARBA" id="ARBA00022448"/>
    </source>
</evidence>
<dbReference type="NCBIfam" id="TIGR01726">
    <property type="entry name" value="HEQRo_perm_3TM"/>
    <property type="match status" value="1"/>
</dbReference>
<keyword evidence="4 10" id="KW-0813">Transport</keyword>
<dbReference type="EMBL" id="BMFC01000010">
    <property type="protein sequence ID" value="GGC14205.1"/>
    <property type="molecule type" value="Genomic_DNA"/>
</dbReference>
<evidence type="ECO:0000256" key="2">
    <source>
        <dbReference type="ARBA" id="ARBA00004429"/>
    </source>
</evidence>
<evidence type="ECO:0000313" key="12">
    <source>
        <dbReference type="EMBL" id="GGC14205.1"/>
    </source>
</evidence>
<keyword evidence="9 10" id="KW-0472">Membrane</keyword>